<organism evidence="8 9">
    <name type="scientific">Xanthomonas pisi</name>
    <dbReference type="NCBI Taxonomy" id="56457"/>
    <lineage>
        <taxon>Bacteria</taxon>
        <taxon>Pseudomonadati</taxon>
        <taxon>Pseudomonadota</taxon>
        <taxon>Gammaproteobacteria</taxon>
        <taxon>Lysobacterales</taxon>
        <taxon>Lysobacteraceae</taxon>
        <taxon>Xanthomonas</taxon>
    </lineage>
</organism>
<protein>
    <recommendedName>
        <fullName evidence="3">Adenylyl-sulfate kinase</fullName>
    </recommendedName>
</protein>
<keyword evidence="5" id="KW-0547">Nucleotide-binding</keyword>
<dbReference type="Gene3D" id="3.40.50.300">
    <property type="entry name" value="P-loop containing nucleotide triphosphate hydrolases"/>
    <property type="match status" value="1"/>
</dbReference>
<evidence type="ECO:0000256" key="1">
    <source>
        <dbReference type="ARBA" id="ARBA00004806"/>
    </source>
</evidence>
<evidence type="ECO:0000256" key="4">
    <source>
        <dbReference type="ARBA" id="ARBA00022679"/>
    </source>
</evidence>
<evidence type="ECO:0000313" key="8">
    <source>
        <dbReference type="EMBL" id="PPU69165.1"/>
    </source>
</evidence>
<dbReference type="EMBL" id="MDEI01000004">
    <property type="protein sequence ID" value="PPU69165.1"/>
    <property type="molecule type" value="Genomic_DNA"/>
</dbReference>
<evidence type="ECO:0000256" key="6">
    <source>
        <dbReference type="ARBA" id="ARBA00022840"/>
    </source>
</evidence>
<dbReference type="Pfam" id="PF01583">
    <property type="entry name" value="APS_kinase"/>
    <property type="match status" value="1"/>
</dbReference>
<evidence type="ECO:0000313" key="9">
    <source>
        <dbReference type="Proteomes" id="UP000238191"/>
    </source>
</evidence>
<comment type="pathway">
    <text evidence="1">Sulfur metabolism; hydrogen sulfide biosynthesis; sulfite from sulfate: step 2/3.</text>
</comment>
<dbReference type="GO" id="GO:0005524">
    <property type="term" value="F:ATP binding"/>
    <property type="evidence" value="ECO:0007669"/>
    <property type="project" value="UniProtKB-KW"/>
</dbReference>
<accession>A0A2S7D5R0</accession>
<dbReference type="Proteomes" id="UP000238191">
    <property type="component" value="Unassembled WGS sequence"/>
</dbReference>
<proteinExistence type="inferred from homology"/>
<keyword evidence="8" id="KW-0418">Kinase</keyword>
<keyword evidence="9" id="KW-1185">Reference proteome</keyword>
<sequence length="103" mass="11308">MQTGRTARCCCIFSRGIAVALLDGDEVRKGLSSDLGYTDQDRSENFKRVAHVARLMVDAELMVIVILISSSRRDRLSAKTCIDPNRFSGVFVDAPLSVRNSGT</sequence>
<evidence type="ECO:0000256" key="2">
    <source>
        <dbReference type="ARBA" id="ARBA00007008"/>
    </source>
</evidence>
<dbReference type="SUPFAM" id="SSF52540">
    <property type="entry name" value="P-loop containing nucleoside triphosphate hydrolases"/>
    <property type="match status" value="1"/>
</dbReference>
<keyword evidence="4" id="KW-0808">Transferase</keyword>
<dbReference type="GO" id="GO:0004020">
    <property type="term" value="F:adenylylsulfate kinase activity"/>
    <property type="evidence" value="ECO:0007669"/>
    <property type="project" value="UniProtKB-EC"/>
</dbReference>
<dbReference type="InterPro" id="IPR027417">
    <property type="entry name" value="P-loop_NTPase"/>
</dbReference>
<dbReference type="PANTHER" id="PTHR11055:SF63">
    <property type="entry name" value="ADENYLYL-SULFATE KINASE 1, CHLOROPLASTIC"/>
    <property type="match status" value="1"/>
</dbReference>
<feature type="domain" description="APS kinase" evidence="7">
    <location>
        <begin position="12"/>
        <end position="100"/>
    </location>
</feature>
<dbReference type="GO" id="GO:0000103">
    <property type="term" value="P:sulfate assimilation"/>
    <property type="evidence" value="ECO:0007669"/>
    <property type="project" value="TreeGrafter"/>
</dbReference>
<keyword evidence="6" id="KW-0067">ATP-binding</keyword>
<dbReference type="InterPro" id="IPR059117">
    <property type="entry name" value="APS_kinase_dom"/>
</dbReference>
<reference evidence="9" key="1">
    <citation type="submission" date="2016-08" db="EMBL/GenBank/DDBJ databases">
        <authorList>
            <person name="Merda D."/>
            <person name="Briand M."/>
            <person name="Taghouti G."/>
            <person name="Carrere S."/>
            <person name="Gouzy J."/>
            <person name="Portier P."/>
            <person name="Jacques M.-A."/>
            <person name="Fischer-Le Saux M."/>
        </authorList>
    </citation>
    <scope>NUCLEOTIDE SEQUENCE [LARGE SCALE GENOMIC DNA]</scope>
    <source>
        <strain evidence="9">CFBP4643</strain>
    </source>
</reference>
<evidence type="ECO:0000259" key="7">
    <source>
        <dbReference type="Pfam" id="PF01583"/>
    </source>
</evidence>
<dbReference type="AlphaFoldDB" id="A0A2S7D5R0"/>
<comment type="similarity">
    <text evidence="2">Belongs to the APS kinase family.</text>
</comment>
<evidence type="ECO:0000256" key="3">
    <source>
        <dbReference type="ARBA" id="ARBA00018163"/>
    </source>
</evidence>
<comment type="caution">
    <text evidence="8">The sequence shown here is derived from an EMBL/GenBank/DDBJ whole genome shotgun (WGS) entry which is preliminary data.</text>
</comment>
<evidence type="ECO:0000256" key="5">
    <source>
        <dbReference type="ARBA" id="ARBA00022741"/>
    </source>
</evidence>
<gene>
    <name evidence="8" type="ORF">XpiCFBP4643_06455</name>
</gene>
<dbReference type="PANTHER" id="PTHR11055">
    <property type="entry name" value="BIFUNCTIONAL 3'-PHOSPHOADENOSINE 5'-PHOSPHOSULFATE SYNTHASE"/>
    <property type="match status" value="1"/>
</dbReference>
<name>A0A2S7D5R0_9XANT</name>
<dbReference type="OrthoDB" id="9804504at2"/>